<reference evidence="2" key="1">
    <citation type="submission" date="2014-09" db="EMBL/GenBank/DDBJ databases">
        <authorList>
            <person name="Magalhaes I.L.F."/>
            <person name="Oliveira U."/>
            <person name="Santos F.R."/>
            <person name="Vidigal T.H.D.A."/>
            <person name="Brescovit A.D."/>
            <person name="Santos A.J."/>
        </authorList>
    </citation>
    <scope>NUCLEOTIDE SEQUENCE</scope>
    <source>
        <tissue evidence="2">Shoot tissue taken approximately 20 cm above the soil surface</tissue>
    </source>
</reference>
<protein>
    <submittedName>
        <fullName evidence="2">Uncharacterized protein</fullName>
    </submittedName>
</protein>
<dbReference type="EMBL" id="GBRH01169465">
    <property type="protein sequence ID" value="JAE28431.1"/>
    <property type="molecule type" value="Transcribed_RNA"/>
</dbReference>
<evidence type="ECO:0000256" key="1">
    <source>
        <dbReference type="SAM" id="MobiDB-lite"/>
    </source>
</evidence>
<proteinExistence type="predicted"/>
<dbReference type="AlphaFoldDB" id="A0A0A9H0S4"/>
<name>A0A0A9H0S4_ARUDO</name>
<reference evidence="2" key="2">
    <citation type="journal article" date="2015" name="Data Brief">
        <title>Shoot transcriptome of the giant reed, Arundo donax.</title>
        <authorList>
            <person name="Barrero R.A."/>
            <person name="Guerrero F.D."/>
            <person name="Moolhuijzen P."/>
            <person name="Goolsby J.A."/>
            <person name="Tidwell J."/>
            <person name="Bellgard S.E."/>
            <person name="Bellgard M.I."/>
        </authorList>
    </citation>
    <scope>NUCLEOTIDE SEQUENCE</scope>
    <source>
        <tissue evidence="2">Shoot tissue taken approximately 20 cm above the soil surface</tissue>
    </source>
</reference>
<evidence type="ECO:0000313" key="2">
    <source>
        <dbReference type="EMBL" id="JAE28431.1"/>
    </source>
</evidence>
<accession>A0A0A9H0S4</accession>
<organism evidence="2">
    <name type="scientific">Arundo donax</name>
    <name type="common">Giant reed</name>
    <name type="synonym">Donax arundinaceus</name>
    <dbReference type="NCBI Taxonomy" id="35708"/>
    <lineage>
        <taxon>Eukaryota</taxon>
        <taxon>Viridiplantae</taxon>
        <taxon>Streptophyta</taxon>
        <taxon>Embryophyta</taxon>
        <taxon>Tracheophyta</taxon>
        <taxon>Spermatophyta</taxon>
        <taxon>Magnoliopsida</taxon>
        <taxon>Liliopsida</taxon>
        <taxon>Poales</taxon>
        <taxon>Poaceae</taxon>
        <taxon>PACMAD clade</taxon>
        <taxon>Arundinoideae</taxon>
        <taxon>Arundineae</taxon>
        <taxon>Arundo</taxon>
    </lineage>
</organism>
<sequence length="65" mass="7165">MGTLVPSDEICLEIEKQPTSPLVEQSSGDKLLLGTPRSRMTKTPLSYVSIENIYPFGVKKILLSD</sequence>
<feature type="compositionally biased region" description="Polar residues" evidence="1">
    <location>
        <begin position="17"/>
        <end position="28"/>
    </location>
</feature>
<feature type="region of interest" description="Disordered" evidence="1">
    <location>
        <begin position="16"/>
        <end position="35"/>
    </location>
</feature>